<dbReference type="Pfam" id="PF14310">
    <property type="entry name" value="Fn3-like"/>
    <property type="match status" value="1"/>
</dbReference>
<keyword evidence="9" id="KW-0326">Glycosidase</keyword>
<evidence type="ECO:0000256" key="7">
    <source>
        <dbReference type="ARBA" id="ARBA00023180"/>
    </source>
</evidence>
<dbReference type="InterPro" id="IPR013783">
    <property type="entry name" value="Ig-like_fold"/>
</dbReference>
<keyword evidence="10" id="KW-0624">Polysaccharide degradation</keyword>
<dbReference type="Pfam" id="PF01915">
    <property type="entry name" value="Glyco_hydro_3_C"/>
    <property type="match status" value="1"/>
</dbReference>
<evidence type="ECO:0000313" key="14">
    <source>
        <dbReference type="EMBL" id="KAJ5724493.1"/>
    </source>
</evidence>
<reference evidence="14" key="1">
    <citation type="journal article" date="2023" name="IMA Fungus">
        <title>Comparative genomic study of the Penicillium genus elucidates a diverse pangenome and 15 lateral gene transfer events.</title>
        <authorList>
            <person name="Petersen C."/>
            <person name="Sorensen T."/>
            <person name="Nielsen M.R."/>
            <person name="Sondergaard T.E."/>
            <person name="Sorensen J.L."/>
            <person name="Fitzpatrick D.A."/>
            <person name="Frisvad J.C."/>
            <person name="Nielsen K.L."/>
        </authorList>
    </citation>
    <scope>NUCLEOTIDE SEQUENCE</scope>
    <source>
        <strain evidence="14">IBT 17514</strain>
    </source>
</reference>
<sequence>MKGVRNFAFLAFAAGATAGSSNPYLADGYLDLGVANEAYEKAKAFVSQLSNEQKNAIVNASSFTGTNVSWSEYENTDGVSGLNFYYYVSAFPMGNALTQTWNCDLAAVQYKAVGDEYKALGYNVVDGALLGPLGRVPEDKTLHEVYIWPWADAIHSGAMAVMCSMNRVNGTHSCQNRELLMNKLKTQLRFPGFVYPDESAQLSAYGAANAGLDYSPYADGMWSWSAFSAGLANGSLTQARLNDMAIRTVRPYYYIGIDKENFTTVTSDYPAYRDIRGNHSSMIRKLGGESLSLLKNNNKNGGGLPLNKPHSISLYGAHAGPGIIGPNHLWSVSGTTSDVYQGRLAQGGGSGQTSVPYLITPFNSIAERAVKDNTALWWIRNNTLEVATSDSVVSDAGTGNNPNFKSYAKVSEVGLCFINSWSGEGADRSLPYDQEQDNIINKVASECNNTIVVVNVSGPRVLNAWAEHENVTAIVYGGLLGQESGKAIADVLYGDVNPSGRLIHTIAKNQSDYPAGICETANCGFSIVVYVDYRWFDKKHIEPQYPFGHGLSYTTFSYSDVVAKVTNQSSLSSKHPTGKLGLGGEADFSMMEAQQPVLILRGFEKVTISSGDSAQVEFNLRRRDLSY</sequence>
<dbReference type="Gene3D" id="2.60.40.10">
    <property type="entry name" value="Immunoglobulins"/>
    <property type="match status" value="1"/>
</dbReference>
<evidence type="ECO:0000259" key="12">
    <source>
        <dbReference type="Pfam" id="PF01915"/>
    </source>
</evidence>
<evidence type="ECO:0000256" key="8">
    <source>
        <dbReference type="ARBA" id="ARBA00023277"/>
    </source>
</evidence>
<evidence type="ECO:0000256" key="5">
    <source>
        <dbReference type="ARBA" id="ARBA00022801"/>
    </source>
</evidence>
<evidence type="ECO:0000313" key="15">
    <source>
        <dbReference type="Proteomes" id="UP001215712"/>
    </source>
</evidence>
<evidence type="ECO:0000256" key="4">
    <source>
        <dbReference type="ARBA" id="ARBA00012744"/>
    </source>
</evidence>
<gene>
    <name evidence="14" type="ORF">N7493_006221</name>
</gene>
<dbReference type="InterPro" id="IPR002772">
    <property type="entry name" value="Glyco_hydro_3_C"/>
</dbReference>
<dbReference type="InterPro" id="IPR017853">
    <property type="entry name" value="GH"/>
</dbReference>
<dbReference type="InterPro" id="IPR050288">
    <property type="entry name" value="Cellulose_deg_GH3"/>
</dbReference>
<keyword evidence="5" id="KW-0378">Hydrolase</keyword>
<dbReference type="InterPro" id="IPR036881">
    <property type="entry name" value="Glyco_hydro_3_C_sf"/>
</dbReference>
<accession>A0AAD6HKU6</accession>
<dbReference type="PANTHER" id="PTHR42715">
    <property type="entry name" value="BETA-GLUCOSIDASE"/>
    <property type="match status" value="1"/>
</dbReference>
<keyword evidence="7" id="KW-0325">Glycoprotein</keyword>
<dbReference type="SUPFAM" id="SSF52279">
    <property type="entry name" value="Beta-D-glucan exohydrolase, C-terminal domain"/>
    <property type="match status" value="1"/>
</dbReference>
<evidence type="ECO:0000256" key="6">
    <source>
        <dbReference type="ARBA" id="ARBA00023001"/>
    </source>
</evidence>
<comment type="pathway">
    <text evidence="2">Glycan metabolism; cellulose degradation.</text>
</comment>
<dbReference type="InterPro" id="IPR036962">
    <property type="entry name" value="Glyco_hydro_3_N_sf"/>
</dbReference>
<name>A0AAD6HKU6_9EURO</name>
<evidence type="ECO:0000256" key="1">
    <source>
        <dbReference type="ARBA" id="ARBA00000448"/>
    </source>
</evidence>
<keyword evidence="8" id="KW-0119">Carbohydrate metabolism</keyword>
<feature type="chain" id="PRO_5042260421" description="beta-glucosidase" evidence="11">
    <location>
        <begin position="19"/>
        <end position="627"/>
    </location>
</feature>
<keyword evidence="11" id="KW-0732">Signal</keyword>
<dbReference type="AlphaFoldDB" id="A0AAD6HKU6"/>
<dbReference type="Gene3D" id="3.40.50.1700">
    <property type="entry name" value="Glycoside hydrolase family 3 C-terminal domain"/>
    <property type="match status" value="1"/>
</dbReference>
<keyword evidence="15" id="KW-1185">Reference proteome</keyword>
<evidence type="ECO:0000256" key="2">
    <source>
        <dbReference type="ARBA" id="ARBA00004987"/>
    </source>
</evidence>
<feature type="signal peptide" evidence="11">
    <location>
        <begin position="1"/>
        <end position="18"/>
    </location>
</feature>
<dbReference type="EMBL" id="JAQJAN010000008">
    <property type="protein sequence ID" value="KAJ5724493.1"/>
    <property type="molecule type" value="Genomic_DNA"/>
</dbReference>
<evidence type="ECO:0000256" key="9">
    <source>
        <dbReference type="ARBA" id="ARBA00023295"/>
    </source>
</evidence>
<dbReference type="EC" id="3.2.1.21" evidence="4"/>
<feature type="domain" description="Glycoside hydrolase family 3 C-terminal" evidence="12">
    <location>
        <begin position="293"/>
        <end position="553"/>
    </location>
</feature>
<dbReference type="SUPFAM" id="SSF51445">
    <property type="entry name" value="(Trans)glycosidases"/>
    <property type="match status" value="1"/>
</dbReference>
<evidence type="ECO:0000256" key="3">
    <source>
        <dbReference type="ARBA" id="ARBA00005336"/>
    </source>
</evidence>
<comment type="catalytic activity">
    <reaction evidence="1">
        <text>Hydrolysis of terminal, non-reducing beta-D-glucosyl residues with release of beta-D-glucose.</text>
        <dbReference type="EC" id="3.2.1.21"/>
    </reaction>
</comment>
<dbReference type="GO" id="GO:0008422">
    <property type="term" value="F:beta-glucosidase activity"/>
    <property type="evidence" value="ECO:0007669"/>
    <property type="project" value="UniProtKB-EC"/>
</dbReference>
<evidence type="ECO:0000259" key="13">
    <source>
        <dbReference type="Pfam" id="PF14310"/>
    </source>
</evidence>
<dbReference type="PANTHER" id="PTHR42715:SF14">
    <property type="entry name" value="BETA-GLUCOSIDASE D-RELATED"/>
    <property type="match status" value="1"/>
</dbReference>
<dbReference type="Proteomes" id="UP001215712">
    <property type="component" value="Unassembled WGS sequence"/>
</dbReference>
<feature type="domain" description="Fibronectin type III-like" evidence="13">
    <location>
        <begin position="593"/>
        <end position="627"/>
    </location>
</feature>
<reference evidence="14" key="2">
    <citation type="submission" date="2023-01" db="EMBL/GenBank/DDBJ databases">
        <authorList>
            <person name="Petersen C."/>
        </authorList>
    </citation>
    <scope>NUCLEOTIDE SEQUENCE</scope>
    <source>
        <strain evidence="14">IBT 17514</strain>
    </source>
</reference>
<dbReference type="Gene3D" id="3.20.20.300">
    <property type="entry name" value="Glycoside hydrolase, family 3, N-terminal domain"/>
    <property type="match status" value="2"/>
</dbReference>
<evidence type="ECO:0000256" key="11">
    <source>
        <dbReference type="SAM" id="SignalP"/>
    </source>
</evidence>
<proteinExistence type="inferred from homology"/>
<comment type="caution">
    <text evidence="14">The sequence shown here is derived from an EMBL/GenBank/DDBJ whole genome shotgun (WGS) entry which is preliminary data.</text>
</comment>
<organism evidence="14 15">
    <name type="scientific">Penicillium malachiteum</name>
    <dbReference type="NCBI Taxonomy" id="1324776"/>
    <lineage>
        <taxon>Eukaryota</taxon>
        <taxon>Fungi</taxon>
        <taxon>Dikarya</taxon>
        <taxon>Ascomycota</taxon>
        <taxon>Pezizomycotina</taxon>
        <taxon>Eurotiomycetes</taxon>
        <taxon>Eurotiomycetidae</taxon>
        <taxon>Eurotiales</taxon>
        <taxon>Aspergillaceae</taxon>
        <taxon>Penicillium</taxon>
    </lineage>
</organism>
<dbReference type="GO" id="GO:0030245">
    <property type="term" value="P:cellulose catabolic process"/>
    <property type="evidence" value="ECO:0007669"/>
    <property type="project" value="UniProtKB-KW"/>
</dbReference>
<dbReference type="InterPro" id="IPR026891">
    <property type="entry name" value="Fn3-like"/>
</dbReference>
<comment type="similarity">
    <text evidence="3">Belongs to the glycosyl hydrolase 3 family.</text>
</comment>
<protein>
    <recommendedName>
        <fullName evidence="4">beta-glucosidase</fullName>
        <ecNumber evidence="4">3.2.1.21</ecNumber>
    </recommendedName>
</protein>
<evidence type="ECO:0000256" key="10">
    <source>
        <dbReference type="ARBA" id="ARBA00023326"/>
    </source>
</evidence>
<keyword evidence="6" id="KW-0136">Cellulose degradation</keyword>